<name>A0ACB8AF28_9AGAM</name>
<gene>
    <name evidence="1" type="ORF">BJ138DRAFT_909712</name>
</gene>
<dbReference type="EMBL" id="MU267676">
    <property type="protein sequence ID" value="KAH7911508.1"/>
    <property type="molecule type" value="Genomic_DNA"/>
</dbReference>
<dbReference type="Proteomes" id="UP000790377">
    <property type="component" value="Unassembled WGS sequence"/>
</dbReference>
<protein>
    <submittedName>
        <fullName evidence="1">Polysaccharide biosynthesis-domain-containing protein</fullName>
    </submittedName>
</protein>
<sequence length="182" mass="20826">MAAPAPAQTPQKFDPKTAQNLVEIEKQFAVKAVEHAQTYWNLLEKVPPRELKLSKLDDEIFEHTMTAFPEFKDAPHEGLTKLDEEWLKSADGKDRWREFIKPYENRVKDYNFGSLIRTDARLEYGETNTIFVMRMQFYAIEIARNKLGLNDGAHAIAKADAEKERAKAEKEKAKGGKKGGRS</sequence>
<evidence type="ECO:0000313" key="2">
    <source>
        <dbReference type="Proteomes" id="UP000790377"/>
    </source>
</evidence>
<comment type="caution">
    <text evidence="1">The sequence shown here is derived from an EMBL/GenBank/DDBJ whole genome shotgun (WGS) entry which is preliminary data.</text>
</comment>
<keyword evidence="2" id="KW-1185">Reference proteome</keyword>
<reference evidence="1" key="1">
    <citation type="journal article" date="2021" name="New Phytol.">
        <title>Evolutionary innovations through gain and loss of genes in the ectomycorrhizal Boletales.</title>
        <authorList>
            <person name="Wu G."/>
            <person name="Miyauchi S."/>
            <person name="Morin E."/>
            <person name="Kuo A."/>
            <person name="Drula E."/>
            <person name="Varga T."/>
            <person name="Kohler A."/>
            <person name="Feng B."/>
            <person name="Cao Y."/>
            <person name="Lipzen A."/>
            <person name="Daum C."/>
            <person name="Hundley H."/>
            <person name="Pangilinan J."/>
            <person name="Johnson J."/>
            <person name="Barry K."/>
            <person name="LaButti K."/>
            <person name="Ng V."/>
            <person name="Ahrendt S."/>
            <person name="Min B."/>
            <person name="Choi I.G."/>
            <person name="Park H."/>
            <person name="Plett J.M."/>
            <person name="Magnuson J."/>
            <person name="Spatafora J.W."/>
            <person name="Nagy L.G."/>
            <person name="Henrissat B."/>
            <person name="Grigoriev I.V."/>
            <person name="Yang Z.L."/>
            <person name="Xu J."/>
            <person name="Martin F.M."/>
        </authorList>
    </citation>
    <scope>NUCLEOTIDE SEQUENCE</scope>
    <source>
        <strain evidence="1">ATCC 28755</strain>
    </source>
</reference>
<accession>A0ACB8AF28</accession>
<proteinExistence type="predicted"/>
<organism evidence="1 2">
    <name type="scientific">Hygrophoropsis aurantiaca</name>
    <dbReference type="NCBI Taxonomy" id="72124"/>
    <lineage>
        <taxon>Eukaryota</taxon>
        <taxon>Fungi</taxon>
        <taxon>Dikarya</taxon>
        <taxon>Basidiomycota</taxon>
        <taxon>Agaricomycotina</taxon>
        <taxon>Agaricomycetes</taxon>
        <taxon>Agaricomycetidae</taxon>
        <taxon>Boletales</taxon>
        <taxon>Coniophorineae</taxon>
        <taxon>Hygrophoropsidaceae</taxon>
        <taxon>Hygrophoropsis</taxon>
    </lineage>
</organism>
<evidence type="ECO:0000313" key="1">
    <source>
        <dbReference type="EMBL" id="KAH7911508.1"/>
    </source>
</evidence>